<dbReference type="InterPro" id="IPR006076">
    <property type="entry name" value="FAD-dep_OxRdtase"/>
</dbReference>
<comment type="function">
    <text evidence="10">Catalyzes the last two steps in the biosynthesis of 5-methylaminomethyl-2-thiouridine (mnm(5)s(2)U) at the wobble position (U34) in tRNA. Catalyzes the FAD-dependent demodification of cmnm(5)s(2)U34 to nm(5)s(2)U34, followed by the transfer of a methyl group from S-adenosyl-L-methionine to nm(5)s(2)U34, to form mnm(5)s(2)U34.</text>
</comment>
<dbReference type="InterPro" id="IPR036188">
    <property type="entry name" value="FAD/NAD-bd_sf"/>
</dbReference>
<dbReference type="STRING" id="1429083.GCA_001885685_00132"/>
<dbReference type="NCBIfam" id="NF033855">
    <property type="entry name" value="tRNA_MNMC2"/>
    <property type="match status" value="1"/>
</dbReference>
<evidence type="ECO:0000313" key="14">
    <source>
        <dbReference type="Proteomes" id="UP000185766"/>
    </source>
</evidence>
<name>A0A1H7SC15_9GAMM</name>
<proteinExistence type="inferred from homology"/>
<dbReference type="SUPFAM" id="SSF54373">
    <property type="entry name" value="FAD-linked reductases, C-terminal domain"/>
    <property type="match status" value="1"/>
</dbReference>
<keyword evidence="7 10" id="KW-0274">FAD</keyword>
<keyword evidence="3 10" id="KW-0285">Flavoprotein</keyword>
<dbReference type="Pfam" id="PF01266">
    <property type="entry name" value="DAO"/>
    <property type="match status" value="1"/>
</dbReference>
<keyword evidence="5 10" id="KW-0949">S-adenosyl-L-methionine</keyword>
<dbReference type="RefSeq" id="WP_074870351.1">
    <property type="nucleotide sequence ID" value="NZ_FOAS01000018.1"/>
</dbReference>
<sequence length="653" mass="71368">MTDFSNATLNWDEHGQPHSSQFDDVYFSRASGLEETRYVFLQHNQLAERFAALKEHALFRIGETGFGTGLNFLCAWQCFVAQAPANARLHFFSVEKYPLSLDDLQRALSLWPELAELSAALIQQYRGLQRGFQTLHFAGGRVTLTLLLGDVLELLPTLNGSVDAWFLDGFAPAKNPQMWQPELFAALARTSHAGTTLATFTCAGFVRRGLEAEGFALQKVSGFGHKREMLAGHYTKNQARSAAMPWYAQPATPPQGHALVVGAGLSGCATANALARRGWKVTVLERHSDYAQEASGNRQGITYLKLSPYMTQQTQLVLSGFGYTRRLLEQLPRGNDGAWDNCGVLILESGGDNTERQQALANAFPNLLQMVSKQQASELAGVDIPSGGLWLANGGWVNPRALCKYLLNHPNIRVELNADVTSVLHADQQWQVCTGDGRQFSSPVLVLANAAEAGRLSVTAHMPHKAIRGQVTHVPATPASSALRTVLCGSGYIAPAWQGMHNIGASFVFAFEDLQPTAAEHASNLEILNELSPALHDQLKPDPVAELEARVGIRCSAPDYLPLVGPVAEPEAFCQRYAKLREDAFARLEQPCPWQAGLYINTGHGSRGLITAPLSGELLAAHICAETMPVPTALMHACHPNRFLQRDLVKRRR</sequence>
<evidence type="ECO:0000256" key="4">
    <source>
        <dbReference type="ARBA" id="ARBA00022679"/>
    </source>
</evidence>
<evidence type="ECO:0000256" key="6">
    <source>
        <dbReference type="ARBA" id="ARBA00022694"/>
    </source>
</evidence>
<reference evidence="13 14" key="1">
    <citation type="submission" date="2016-10" db="EMBL/GenBank/DDBJ databases">
        <authorList>
            <person name="de Groot N.N."/>
        </authorList>
    </citation>
    <scope>NUCLEOTIDE SEQUENCE [LARGE SCALE GENOMIC DNA]</scope>
    <source>
        <strain evidence="13 14">JCM 19513</strain>
    </source>
</reference>
<evidence type="ECO:0000256" key="8">
    <source>
        <dbReference type="ARBA" id="ARBA00023002"/>
    </source>
</evidence>
<evidence type="ECO:0000256" key="1">
    <source>
        <dbReference type="ARBA" id="ARBA00022490"/>
    </source>
</evidence>
<evidence type="ECO:0000256" key="3">
    <source>
        <dbReference type="ARBA" id="ARBA00022630"/>
    </source>
</evidence>
<feature type="domain" description="FAD dependent oxidoreductase" evidence="11">
    <location>
        <begin position="258"/>
        <end position="621"/>
    </location>
</feature>
<dbReference type="NCBIfam" id="TIGR03197">
    <property type="entry name" value="MnmC_Cterm"/>
    <property type="match status" value="1"/>
</dbReference>
<dbReference type="HAMAP" id="MF_01102">
    <property type="entry name" value="MnmC"/>
    <property type="match status" value="1"/>
</dbReference>
<dbReference type="GO" id="GO:0004808">
    <property type="term" value="F:tRNA (5-methylaminomethyl-2-thiouridylate)(34)-methyltransferase activity"/>
    <property type="evidence" value="ECO:0007669"/>
    <property type="project" value="UniProtKB-EC"/>
</dbReference>
<dbReference type="EC" id="2.1.1.61" evidence="10"/>
<dbReference type="PANTHER" id="PTHR13847:SF283">
    <property type="entry name" value="TRNA 5-METHYLAMINOMETHYL-2-THIOURIDINE BIOSYNTHESIS BIFUNCTIONAL PROTEIN MNMC"/>
    <property type="match status" value="1"/>
</dbReference>
<dbReference type="EMBL" id="FOAS01000018">
    <property type="protein sequence ID" value="SEL70201.1"/>
    <property type="molecule type" value="Genomic_DNA"/>
</dbReference>
<dbReference type="EC" id="1.5.-.-" evidence="10"/>
<comment type="catalytic activity">
    <reaction evidence="10">
        <text>5-aminomethyl-2-thiouridine(34) in tRNA + S-adenosyl-L-methionine = 5-methylaminomethyl-2-thiouridine(34) in tRNA + S-adenosyl-L-homocysteine + H(+)</text>
        <dbReference type="Rhea" id="RHEA:19569"/>
        <dbReference type="Rhea" id="RHEA-COMP:10195"/>
        <dbReference type="Rhea" id="RHEA-COMP:10197"/>
        <dbReference type="ChEBI" id="CHEBI:15378"/>
        <dbReference type="ChEBI" id="CHEBI:57856"/>
        <dbReference type="ChEBI" id="CHEBI:59789"/>
        <dbReference type="ChEBI" id="CHEBI:74454"/>
        <dbReference type="ChEBI" id="CHEBI:74455"/>
        <dbReference type="EC" id="2.1.1.61"/>
    </reaction>
</comment>
<dbReference type="InterPro" id="IPR023032">
    <property type="entry name" value="tRNA_MAMT_biosynth_bifunc_MnmC"/>
</dbReference>
<evidence type="ECO:0000313" key="13">
    <source>
        <dbReference type="EMBL" id="SEL70201.1"/>
    </source>
</evidence>
<feature type="region of interest" description="FAD-dependent cmnm(5)s(2)U34 oxidoreductase" evidence="10">
    <location>
        <begin position="261"/>
        <end position="653"/>
    </location>
</feature>
<keyword evidence="4 10" id="KW-0808">Transferase</keyword>
<dbReference type="InterPro" id="IPR017610">
    <property type="entry name" value="tRNA_S-uridine_synth_MnmC_C"/>
</dbReference>
<dbReference type="GO" id="GO:0050660">
    <property type="term" value="F:flavin adenine dinucleotide binding"/>
    <property type="evidence" value="ECO:0007669"/>
    <property type="project" value="UniProtKB-UniRule"/>
</dbReference>
<keyword evidence="1 10" id="KW-0963">Cytoplasm</keyword>
<dbReference type="NCBIfam" id="NF002481">
    <property type="entry name" value="PRK01747.1-2"/>
    <property type="match status" value="1"/>
</dbReference>
<comment type="subcellular location">
    <subcellularLocation>
        <location evidence="10">Cytoplasm</location>
    </subcellularLocation>
</comment>
<evidence type="ECO:0000256" key="2">
    <source>
        <dbReference type="ARBA" id="ARBA00022603"/>
    </source>
</evidence>
<evidence type="ECO:0000256" key="5">
    <source>
        <dbReference type="ARBA" id="ARBA00022691"/>
    </source>
</evidence>
<accession>A0A1H7SC15</accession>
<dbReference type="InterPro" id="IPR029063">
    <property type="entry name" value="SAM-dependent_MTases_sf"/>
</dbReference>
<dbReference type="GO" id="GO:0002098">
    <property type="term" value="P:tRNA wobble uridine modification"/>
    <property type="evidence" value="ECO:0007669"/>
    <property type="project" value="TreeGrafter"/>
</dbReference>
<dbReference type="Proteomes" id="UP000185766">
    <property type="component" value="Unassembled WGS sequence"/>
</dbReference>
<dbReference type="GO" id="GO:0005737">
    <property type="term" value="C:cytoplasm"/>
    <property type="evidence" value="ECO:0007669"/>
    <property type="project" value="UniProtKB-SubCell"/>
</dbReference>
<dbReference type="SUPFAM" id="SSF51905">
    <property type="entry name" value="FAD/NAD(P)-binding domain"/>
    <property type="match status" value="1"/>
</dbReference>
<dbReference type="PANTHER" id="PTHR13847">
    <property type="entry name" value="SARCOSINE DEHYDROGENASE-RELATED"/>
    <property type="match status" value="1"/>
</dbReference>
<keyword evidence="8 10" id="KW-0560">Oxidoreductase</keyword>
<dbReference type="InterPro" id="IPR008471">
    <property type="entry name" value="MnmC-like_methylTransf"/>
</dbReference>
<evidence type="ECO:0000256" key="7">
    <source>
        <dbReference type="ARBA" id="ARBA00022827"/>
    </source>
</evidence>
<dbReference type="Gene3D" id="3.40.50.150">
    <property type="entry name" value="Vaccinia Virus protein VP39"/>
    <property type="match status" value="1"/>
</dbReference>
<protein>
    <recommendedName>
        <fullName evidence="10">tRNA 5-methylaminomethyl-2-thiouridine biosynthesis bifunctional protein MnmC</fullName>
        <shortName evidence="10">tRNA mnm(5)s(2)U biosynthesis bifunctional protein</shortName>
    </recommendedName>
    <domain>
        <recommendedName>
            <fullName evidence="10">tRNA (mnm(5)s(2)U34)-methyltransferase</fullName>
            <ecNumber evidence="10">2.1.1.61</ecNumber>
        </recommendedName>
    </domain>
    <domain>
        <recommendedName>
            <fullName evidence="10">FAD-dependent cmnm(5)s(2)U34 oxidoreductase</fullName>
            <ecNumber evidence="10">1.5.-.-</ecNumber>
        </recommendedName>
    </domain>
</protein>
<gene>
    <name evidence="10" type="primary">mnmC</name>
    <name evidence="13" type="ORF">SAMN05216214_11834</name>
</gene>
<dbReference type="Gene3D" id="3.30.9.10">
    <property type="entry name" value="D-Amino Acid Oxidase, subunit A, domain 2"/>
    <property type="match status" value="1"/>
</dbReference>
<comment type="similarity">
    <text evidence="10">In the C-terminal section; belongs to the DAO family.</text>
</comment>
<keyword evidence="6 10" id="KW-0819">tRNA processing</keyword>
<keyword evidence="2 10" id="KW-0489">Methyltransferase</keyword>
<keyword evidence="9 10" id="KW-0511">Multifunctional enzyme</keyword>
<evidence type="ECO:0000259" key="11">
    <source>
        <dbReference type="Pfam" id="PF01266"/>
    </source>
</evidence>
<dbReference type="InterPro" id="IPR047785">
    <property type="entry name" value="tRNA_MNMC2"/>
</dbReference>
<dbReference type="Gene3D" id="3.50.50.60">
    <property type="entry name" value="FAD/NAD(P)-binding domain"/>
    <property type="match status" value="1"/>
</dbReference>
<dbReference type="AlphaFoldDB" id="A0A1H7SC15"/>
<dbReference type="GO" id="GO:0016645">
    <property type="term" value="F:oxidoreductase activity, acting on the CH-NH group of donors"/>
    <property type="evidence" value="ECO:0007669"/>
    <property type="project" value="InterPro"/>
</dbReference>
<comment type="similarity">
    <text evidence="10">In the N-terminal section; belongs to the methyltransferase superfamily. tRNA (mnm(5)s(2)U34)-methyltransferase family.</text>
</comment>
<evidence type="ECO:0000256" key="10">
    <source>
        <dbReference type="HAMAP-Rule" id="MF_01102"/>
    </source>
</evidence>
<feature type="region of interest" description="tRNA (mnm(5)s(2)U34)-methyltransferase" evidence="10">
    <location>
        <begin position="1"/>
        <end position="235"/>
    </location>
</feature>
<dbReference type="GO" id="GO:0032259">
    <property type="term" value="P:methylation"/>
    <property type="evidence" value="ECO:0007669"/>
    <property type="project" value="UniProtKB-KW"/>
</dbReference>
<keyword evidence="14" id="KW-1185">Reference proteome</keyword>
<evidence type="ECO:0000256" key="9">
    <source>
        <dbReference type="ARBA" id="ARBA00023268"/>
    </source>
</evidence>
<feature type="domain" description="MnmC-like methyltransferase" evidence="12">
    <location>
        <begin position="112"/>
        <end position="233"/>
    </location>
</feature>
<comment type="cofactor">
    <cofactor evidence="10">
        <name>FAD</name>
        <dbReference type="ChEBI" id="CHEBI:57692"/>
    </cofactor>
</comment>
<dbReference type="Pfam" id="PF05430">
    <property type="entry name" value="Methyltransf_30"/>
    <property type="match status" value="1"/>
</dbReference>
<evidence type="ECO:0000259" key="12">
    <source>
        <dbReference type="Pfam" id="PF05430"/>
    </source>
</evidence>
<organism evidence="13 14">
    <name type="scientific">Atopomonas hussainii</name>
    <dbReference type="NCBI Taxonomy" id="1429083"/>
    <lineage>
        <taxon>Bacteria</taxon>
        <taxon>Pseudomonadati</taxon>
        <taxon>Pseudomonadota</taxon>
        <taxon>Gammaproteobacteria</taxon>
        <taxon>Pseudomonadales</taxon>
        <taxon>Pseudomonadaceae</taxon>
        <taxon>Atopomonas</taxon>
    </lineage>
</organism>